<feature type="transmembrane region" description="Helical" evidence="2">
    <location>
        <begin position="43"/>
        <end position="60"/>
    </location>
</feature>
<feature type="compositionally biased region" description="Low complexity" evidence="1">
    <location>
        <begin position="171"/>
        <end position="184"/>
    </location>
</feature>
<dbReference type="SUPFAM" id="SSF56112">
    <property type="entry name" value="Protein kinase-like (PK-like)"/>
    <property type="match status" value="1"/>
</dbReference>
<dbReference type="GO" id="GO:0005524">
    <property type="term" value="F:ATP binding"/>
    <property type="evidence" value="ECO:0007669"/>
    <property type="project" value="InterPro"/>
</dbReference>
<organism evidence="4 5">
    <name type="scientific">Hucho hucho</name>
    <name type="common">huchen</name>
    <dbReference type="NCBI Taxonomy" id="62062"/>
    <lineage>
        <taxon>Eukaryota</taxon>
        <taxon>Metazoa</taxon>
        <taxon>Chordata</taxon>
        <taxon>Craniata</taxon>
        <taxon>Vertebrata</taxon>
        <taxon>Euteleostomi</taxon>
        <taxon>Actinopterygii</taxon>
        <taxon>Neopterygii</taxon>
        <taxon>Teleostei</taxon>
        <taxon>Protacanthopterygii</taxon>
        <taxon>Salmoniformes</taxon>
        <taxon>Salmonidae</taxon>
        <taxon>Salmoninae</taxon>
        <taxon>Hucho</taxon>
    </lineage>
</organism>
<dbReference type="GeneTree" id="ENSGT00940000168856"/>
<dbReference type="Pfam" id="PF00069">
    <property type="entry name" value="Pkinase"/>
    <property type="match status" value="1"/>
</dbReference>
<dbReference type="GO" id="GO:0004672">
    <property type="term" value="F:protein kinase activity"/>
    <property type="evidence" value="ECO:0007669"/>
    <property type="project" value="InterPro"/>
</dbReference>
<name>A0A4W5PGU4_9TELE</name>
<protein>
    <recommendedName>
        <fullName evidence="3">Protein kinase domain-containing protein</fullName>
    </recommendedName>
</protein>
<evidence type="ECO:0000313" key="4">
    <source>
        <dbReference type="Ensembl" id="ENSHHUP00000061408.1"/>
    </source>
</evidence>
<dbReference type="SMART" id="SM00220">
    <property type="entry name" value="S_TKc"/>
    <property type="match status" value="1"/>
</dbReference>
<dbReference type="Proteomes" id="UP000314982">
    <property type="component" value="Unassembled WGS sequence"/>
</dbReference>
<reference evidence="4" key="2">
    <citation type="submission" date="2025-08" db="UniProtKB">
        <authorList>
            <consortium name="Ensembl"/>
        </authorList>
    </citation>
    <scope>IDENTIFICATION</scope>
</reference>
<proteinExistence type="predicted"/>
<keyword evidence="2" id="KW-1133">Transmembrane helix</keyword>
<dbReference type="PANTHER" id="PTHR24347">
    <property type="entry name" value="SERINE/THREONINE-PROTEIN KINASE"/>
    <property type="match status" value="1"/>
</dbReference>
<feature type="domain" description="Protein kinase" evidence="3">
    <location>
        <begin position="1"/>
        <end position="120"/>
    </location>
</feature>
<keyword evidence="5" id="KW-1185">Reference proteome</keyword>
<accession>A0A4W5PGU4</accession>
<keyword evidence="2" id="KW-0472">Membrane</keyword>
<evidence type="ECO:0000256" key="2">
    <source>
        <dbReference type="SAM" id="Phobius"/>
    </source>
</evidence>
<reference evidence="5" key="1">
    <citation type="submission" date="2018-06" db="EMBL/GenBank/DDBJ databases">
        <title>Genome assembly of Danube salmon.</title>
        <authorList>
            <person name="Macqueen D.J."/>
            <person name="Gundappa M.K."/>
        </authorList>
    </citation>
    <scope>NUCLEOTIDE SEQUENCE [LARGE SCALE GENOMIC DNA]</scope>
</reference>
<feature type="compositionally biased region" description="Polar residues" evidence="1">
    <location>
        <begin position="141"/>
        <end position="170"/>
    </location>
</feature>
<reference evidence="4" key="3">
    <citation type="submission" date="2025-09" db="UniProtKB">
        <authorList>
            <consortium name="Ensembl"/>
        </authorList>
    </citation>
    <scope>IDENTIFICATION</scope>
</reference>
<keyword evidence="2" id="KW-0812">Transmembrane</keyword>
<dbReference type="InterPro" id="IPR000719">
    <property type="entry name" value="Prot_kinase_dom"/>
</dbReference>
<evidence type="ECO:0000259" key="3">
    <source>
        <dbReference type="PROSITE" id="PS50011"/>
    </source>
</evidence>
<dbReference type="InterPro" id="IPR011009">
    <property type="entry name" value="Kinase-like_dom_sf"/>
</dbReference>
<dbReference type="PROSITE" id="PS50011">
    <property type="entry name" value="PROTEIN_KINASE_DOM"/>
    <property type="match status" value="1"/>
</dbReference>
<feature type="compositionally biased region" description="Polar residues" evidence="1">
    <location>
        <begin position="239"/>
        <end position="252"/>
    </location>
</feature>
<evidence type="ECO:0000313" key="5">
    <source>
        <dbReference type="Proteomes" id="UP000314982"/>
    </source>
</evidence>
<sequence length="252" mass="29055">MYFYFIYHSITLFLSINYLPLSQSLSLFTSLSLSAGYGLPVDLWALGVIVYILLCGFPPFRRRDRDQEELFQLIREGHLTFLSPYWDHISDSAQGLVKALLQVDPTERLTAVQTLKHPWIQNSTDQYRPVQTTTDHYRPVQASTNHYRPVQTSKKQYRPVQTSTDQYRPLQTSTDQQSSEQTSTDQHRVQPLQTSTDQHRVQPLQTSTDQHRVQPLQTSPDGHNLVKSSTDHYRPSDPSRAQNRPVPTSTTQ</sequence>
<dbReference type="Gene3D" id="1.10.510.10">
    <property type="entry name" value="Transferase(Phosphotransferase) domain 1"/>
    <property type="match status" value="1"/>
</dbReference>
<dbReference type="STRING" id="62062.ENSHHUP00000061408"/>
<feature type="region of interest" description="Disordered" evidence="1">
    <location>
        <begin position="133"/>
        <end position="252"/>
    </location>
</feature>
<dbReference type="Ensembl" id="ENSHHUT00000063493.1">
    <property type="protein sequence ID" value="ENSHHUP00000061408.1"/>
    <property type="gene ID" value="ENSHHUG00000036394.1"/>
</dbReference>
<dbReference type="AlphaFoldDB" id="A0A4W5PGU4"/>
<evidence type="ECO:0000256" key="1">
    <source>
        <dbReference type="SAM" id="MobiDB-lite"/>
    </source>
</evidence>